<dbReference type="AlphaFoldDB" id="A0A3S5CHS1"/>
<proteinExistence type="predicted"/>
<dbReference type="EMBL" id="CAAALY010056447">
    <property type="protein sequence ID" value="VEL22442.1"/>
    <property type="molecule type" value="Genomic_DNA"/>
</dbReference>
<reference evidence="2" key="1">
    <citation type="submission" date="2018-11" db="EMBL/GenBank/DDBJ databases">
        <authorList>
            <consortium name="Pathogen Informatics"/>
        </authorList>
    </citation>
    <scope>NUCLEOTIDE SEQUENCE</scope>
</reference>
<organism evidence="2 3">
    <name type="scientific">Protopolystoma xenopodis</name>
    <dbReference type="NCBI Taxonomy" id="117903"/>
    <lineage>
        <taxon>Eukaryota</taxon>
        <taxon>Metazoa</taxon>
        <taxon>Spiralia</taxon>
        <taxon>Lophotrochozoa</taxon>
        <taxon>Platyhelminthes</taxon>
        <taxon>Monogenea</taxon>
        <taxon>Polyopisthocotylea</taxon>
        <taxon>Polystomatidea</taxon>
        <taxon>Polystomatidae</taxon>
        <taxon>Protopolystoma</taxon>
    </lineage>
</organism>
<feature type="chain" id="PRO_5018528378" description="Secreted protein" evidence="1">
    <location>
        <begin position="18"/>
        <end position="94"/>
    </location>
</feature>
<feature type="signal peptide" evidence="1">
    <location>
        <begin position="1"/>
        <end position="17"/>
    </location>
</feature>
<evidence type="ECO:0000256" key="1">
    <source>
        <dbReference type="SAM" id="SignalP"/>
    </source>
</evidence>
<evidence type="ECO:0000313" key="3">
    <source>
        <dbReference type="Proteomes" id="UP000784294"/>
    </source>
</evidence>
<evidence type="ECO:0000313" key="2">
    <source>
        <dbReference type="EMBL" id="VEL22442.1"/>
    </source>
</evidence>
<protein>
    <recommendedName>
        <fullName evidence="4">Secreted protein</fullName>
    </recommendedName>
</protein>
<evidence type="ECO:0008006" key="4">
    <source>
        <dbReference type="Google" id="ProtNLM"/>
    </source>
</evidence>
<comment type="caution">
    <text evidence="2">The sequence shown here is derived from an EMBL/GenBank/DDBJ whole genome shotgun (WGS) entry which is preliminary data.</text>
</comment>
<dbReference type="Proteomes" id="UP000784294">
    <property type="component" value="Unassembled WGS sequence"/>
</dbReference>
<name>A0A3S5CHS1_9PLAT</name>
<accession>A0A3S5CHS1</accession>
<gene>
    <name evidence="2" type="ORF">PXEA_LOCUS15882</name>
</gene>
<keyword evidence="1" id="KW-0732">Signal</keyword>
<keyword evidence="3" id="KW-1185">Reference proteome</keyword>
<sequence>MSTRLQVGAYVIHSCLATVCTITGLTGVDCLRSPIVPRFAACKNCLSIAWLHMNPPHYCQMYHCTRSPPGQAKFARREQGGVFQKGPRVRPKSI</sequence>